<dbReference type="PANTHER" id="PTHR34819">
    <property type="entry name" value="LARGE CYSTEINE-RICH PERIPLASMIC PROTEIN OMCB"/>
    <property type="match status" value="1"/>
</dbReference>
<reference evidence="2 3" key="1">
    <citation type="submission" date="2020-08" db="EMBL/GenBank/DDBJ databases">
        <title>Acidobacteriota in marine sediments use diverse sulfur dissimilation pathways.</title>
        <authorList>
            <person name="Wasmund K."/>
        </authorList>
    </citation>
    <scope>NUCLEOTIDE SEQUENCE [LARGE SCALE GENOMIC DNA]</scope>
    <source>
        <strain evidence="2">MAG AM4</strain>
    </source>
</reference>
<gene>
    <name evidence="2" type="ORF">IFK94_14280</name>
</gene>
<comment type="caution">
    <text evidence="2">The sequence shown here is derived from an EMBL/GenBank/DDBJ whole genome shotgun (WGS) entry which is preliminary data.</text>
</comment>
<accession>A0A8J7CFC0</accession>
<dbReference type="EMBL" id="JACXWD010000072">
    <property type="protein sequence ID" value="MBD3869284.1"/>
    <property type="molecule type" value="Genomic_DNA"/>
</dbReference>
<evidence type="ECO:0000313" key="3">
    <source>
        <dbReference type="Proteomes" id="UP000648239"/>
    </source>
</evidence>
<evidence type="ECO:0000259" key="1">
    <source>
        <dbReference type="Pfam" id="PF24346"/>
    </source>
</evidence>
<dbReference type="InterPro" id="IPR013783">
    <property type="entry name" value="Ig-like_fold"/>
</dbReference>
<proteinExistence type="predicted"/>
<dbReference type="Gene3D" id="2.60.40.10">
    <property type="entry name" value="Immunoglobulins"/>
    <property type="match status" value="1"/>
</dbReference>
<dbReference type="InterPro" id="IPR055354">
    <property type="entry name" value="DUF7507"/>
</dbReference>
<dbReference type="InterPro" id="IPR047589">
    <property type="entry name" value="DUF11_rpt"/>
</dbReference>
<dbReference type="InterPro" id="IPR051172">
    <property type="entry name" value="Chlamydia_OmcB"/>
</dbReference>
<sequence length="823" mass="87283">MFRRGMLRNGLLFFGILVLLGGAGYLAVHDDGLFELGDGSGATGTADIVGSDTQPGCDWAELFDADPTPEEIAQAAADCGGVDAAFTTDPLSIGKKTDSTVFVKGSAKNDSPISEWRWNTGNSPSKDDLTNFYAYATLDVELDLMLYTGVERLNASGDSHIDFEFNQVPVTLDREAPCDDDQSAGPDDGAPCEFDGERTEGDLLVNMNFKKGGDFGSAEIRRWDGTAWLLSESVQGEGCNDGDTVCAFNNGTTISAGAWISYNDRGQPTDSLDPNAFTEVGINVTALLGRTPCFVNVQAKSRSSASFNSSLKDFARASIGICSFTVSKDGNSPENPHPVLSKIGDDFTFHYELENTGGGTLYIVEILDSHFGDITQIAIDEGVITPGAEAAPDFALGCSILKPEDKCEFGIATAVPDDSTDPFDTSVSATYSDQPTIGQDAAKANIITVSDSDDFPLNLFQPSIDVSKTGDTLSTPGNVVDYLITVVNTGSLDSPDLVNGYYVDSLLGVLDETNPYITASTCGDRLPVTGTCTIDAARTVLPDDPDPLGNTVDVSYNPEGGFPNVIADSASHEVDLVYPDFTVTITVEPEAASPGELVTYTIVIENTGDVDLNEIIVSDTLLGDLSDQLPDTLGPGETATVVVSRYILPADPNPLVNETTATYQVGGLPNEITVTASFSVEIVIPCAKSPGFWKGGEGRPKWDDILSDPVSQEAGFQNSTPFPWVDGSLLGTTYLGILELPANGDVTRQLSFKYVAARLNQAAFGMRASTALLLNNIDLYLAQFPVGSNPQGAAQDQGQALKTELDAYFTEVGESNCPPNNEF</sequence>
<feature type="domain" description="DUF7507" evidence="1">
    <location>
        <begin position="579"/>
        <end position="660"/>
    </location>
</feature>
<name>A0A8J7CFC0_9BACT</name>
<organism evidence="2 3">
    <name type="scientific">Candidatus Polarisedimenticola svalbardensis</name>
    <dbReference type="NCBI Taxonomy" id="2886004"/>
    <lineage>
        <taxon>Bacteria</taxon>
        <taxon>Pseudomonadati</taxon>
        <taxon>Acidobacteriota</taxon>
        <taxon>Candidatus Polarisedimenticolia</taxon>
        <taxon>Candidatus Polarisedimenticolales</taxon>
        <taxon>Candidatus Polarisedimenticolaceae</taxon>
        <taxon>Candidatus Polarisedimenticola</taxon>
    </lineage>
</organism>
<evidence type="ECO:0000313" key="2">
    <source>
        <dbReference type="EMBL" id="MBD3869284.1"/>
    </source>
</evidence>
<dbReference type="NCBIfam" id="TIGR01451">
    <property type="entry name" value="B_ant_repeat"/>
    <property type="match status" value="1"/>
</dbReference>
<dbReference type="Proteomes" id="UP000648239">
    <property type="component" value="Unassembled WGS sequence"/>
</dbReference>
<protein>
    <submittedName>
        <fullName evidence="2">DUF11 domain-containing protein</fullName>
    </submittedName>
</protein>
<dbReference type="Pfam" id="PF24346">
    <property type="entry name" value="DUF7507"/>
    <property type="match status" value="1"/>
</dbReference>
<dbReference type="AlphaFoldDB" id="A0A8J7CFC0"/>